<accession>A0A194PS49</accession>
<dbReference type="InterPro" id="IPR050931">
    <property type="entry name" value="Mito_Protein_Transport_Metaxin"/>
</dbReference>
<feature type="region of interest" description="Disordered" evidence="1">
    <location>
        <begin position="1"/>
        <end position="59"/>
    </location>
</feature>
<evidence type="ECO:0000256" key="1">
    <source>
        <dbReference type="SAM" id="MobiDB-lite"/>
    </source>
</evidence>
<feature type="compositionally biased region" description="Basic and acidic residues" evidence="1">
    <location>
        <begin position="12"/>
        <end position="50"/>
    </location>
</feature>
<dbReference type="EMBL" id="KQ459594">
    <property type="protein sequence ID" value="KPI96137.1"/>
    <property type="molecule type" value="Genomic_DNA"/>
</dbReference>
<reference evidence="2 3" key="1">
    <citation type="journal article" date="2015" name="Nat. Commun.">
        <title>Outbred genome sequencing and CRISPR/Cas9 gene editing in butterflies.</title>
        <authorList>
            <person name="Li X."/>
            <person name="Fan D."/>
            <person name="Zhang W."/>
            <person name="Liu G."/>
            <person name="Zhang L."/>
            <person name="Zhao L."/>
            <person name="Fang X."/>
            <person name="Chen L."/>
            <person name="Dong Y."/>
            <person name="Chen Y."/>
            <person name="Ding Y."/>
            <person name="Zhao R."/>
            <person name="Feng M."/>
            <person name="Zhu Y."/>
            <person name="Feng Y."/>
            <person name="Jiang X."/>
            <person name="Zhu D."/>
            <person name="Xiang H."/>
            <person name="Feng X."/>
            <person name="Li S."/>
            <person name="Wang J."/>
            <person name="Zhang G."/>
            <person name="Kronforst M.R."/>
            <person name="Wang W."/>
        </authorList>
    </citation>
    <scope>NUCLEOTIDE SEQUENCE [LARGE SCALE GENOMIC DNA]</scope>
    <source>
        <strain evidence="2">Ya'a_city_454_Px</strain>
        <tissue evidence="2">Whole body</tissue>
    </source>
</reference>
<dbReference type="PANTHER" id="PTHR12289:SF41">
    <property type="entry name" value="FAILED AXON CONNECTIONS-RELATED"/>
    <property type="match status" value="1"/>
</dbReference>
<organism evidence="2 3">
    <name type="scientific">Papilio xuthus</name>
    <name type="common">Asian swallowtail butterfly</name>
    <dbReference type="NCBI Taxonomy" id="66420"/>
    <lineage>
        <taxon>Eukaryota</taxon>
        <taxon>Metazoa</taxon>
        <taxon>Ecdysozoa</taxon>
        <taxon>Arthropoda</taxon>
        <taxon>Hexapoda</taxon>
        <taxon>Insecta</taxon>
        <taxon>Pterygota</taxon>
        <taxon>Neoptera</taxon>
        <taxon>Endopterygota</taxon>
        <taxon>Lepidoptera</taxon>
        <taxon>Glossata</taxon>
        <taxon>Ditrysia</taxon>
        <taxon>Papilionoidea</taxon>
        <taxon>Papilionidae</taxon>
        <taxon>Papilioninae</taxon>
        <taxon>Papilio</taxon>
    </lineage>
</organism>
<keyword evidence="3" id="KW-1185">Reference proteome</keyword>
<evidence type="ECO:0008006" key="4">
    <source>
        <dbReference type="Google" id="ProtNLM"/>
    </source>
</evidence>
<evidence type="ECO:0000313" key="2">
    <source>
        <dbReference type="EMBL" id="KPI96137.1"/>
    </source>
</evidence>
<name>A0A194PS49_PAPXU</name>
<dbReference type="AlphaFoldDB" id="A0A194PS49"/>
<proteinExistence type="predicted"/>
<protein>
    <recommendedName>
        <fullName evidence="4">Failed axon connections</fullName>
    </recommendedName>
</protein>
<dbReference type="Proteomes" id="UP000053268">
    <property type="component" value="Unassembled WGS sequence"/>
</dbReference>
<dbReference type="PANTHER" id="PTHR12289">
    <property type="entry name" value="METAXIN RELATED"/>
    <property type="match status" value="1"/>
</dbReference>
<sequence>MTSEAIPTTPETPEKPKEVKDEAPVDNGQTKEEPPATEAKAEKVEEKKPEAAPPKPNVHKTNFEKDVVYLYQFTRTPVLPSTSPYCLKVETWIRLAGIKYQEWVSPERAGPGSATVRASTYARLRDPPSTNLLARFVSRLALPGTPQYNRV</sequence>
<gene>
    <name evidence="2" type="ORF">RR46_06871</name>
</gene>
<dbReference type="GO" id="GO:0005737">
    <property type="term" value="C:cytoplasm"/>
    <property type="evidence" value="ECO:0007669"/>
    <property type="project" value="TreeGrafter"/>
</dbReference>
<dbReference type="STRING" id="66420.A0A194PS49"/>
<evidence type="ECO:0000313" key="3">
    <source>
        <dbReference type="Proteomes" id="UP000053268"/>
    </source>
</evidence>